<dbReference type="EMBL" id="OY882861">
    <property type="protein sequence ID" value="CAK6444328.1"/>
    <property type="molecule type" value="Genomic_DNA"/>
</dbReference>
<feature type="compositionally biased region" description="Polar residues" evidence="1">
    <location>
        <begin position="34"/>
        <end position="44"/>
    </location>
</feature>
<protein>
    <submittedName>
        <fullName evidence="2">Uncharacterized protein</fullName>
    </submittedName>
</protein>
<evidence type="ECO:0000256" key="1">
    <source>
        <dbReference type="SAM" id="MobiDB-lite"/>
    </source>
</evidence>
<organism evidence="2 3">
    <name type="scientific">Pipistrellus nathusii</name>
    <name type="common">Nathusius' pipistrelle</name>
    <dbReference type="NCBI Taxonomy" id="59473"/>
    <lineage>
        <taxon>Eukaryota</taxon>
        <taxon>Metazoa</taxon>
        <taxon>Chordata</taxon>
        <taxon>Craniata</taxon>
        <taxon>Vertebrata</taxon>
        <taxon>Euteleostomi</taxon>
        <taxon>Mammalia</taxon>
        <taxon>Eutheria</taxon>
        <taxon>Laurasiatheria</taxon>
        <taxon>Chiroptera</taxon>
        <taxon>Yangochiroptera</taxon>
        <taxon>Vespertilionidae</taxon>
        <taxon>Pipistrellus</taxon>
    </lineage>
</organism>
<name>A0ABP0A2W7_PIPNA</name>
<proteinExistence type="predicted"/>
<gene>
    <name evidence="2" type="ORF">MPIPNATIZW_LOCUS12634</name>
</gene>
<evidence type="ECO:0000313" key="3">
    <source>
        <dbReference type="Proteomes" id="UP001314169"/>
    </source>
</evidence>
<accession>A0ABP0A2W7</accession>
<reference evidence="2" key="1">
    <citation type="submission" date="2023-12" db="EMBL/GenBank/DDBJ databases">
        <authorList>
            <person name="Brown T."/>
        </authorList>
    </citation>
    <scope>NUCLEOTIDE SEQUENCE</scope>
</reference>
<evidence type="ECO:0000313" key="2">
    <source>
        <dbReference type="EMBL" id="CAK6444328.1"/>
    </source>
</evidence>
<sequence>MLTLQSLPLSACPAAVMLPVESRGPRTRRRRKQPQPSVQTQHLTPGQRPALEAGVQGPKQLSGAWSVTGHACPDPGHTKVSPGGCVSALPVRQEQEKAGIASSTSCRHTQFLSAFVLIEKRTHREENPPLSVGMVPSGRTHRKRAILLCANKHTLV</sequence>
<dbReference type="Proteomes" id="UP001314169">
    <property type="component" value="Chromosome 4"/>
</dbReference>
<keyword evidence="3" id="KW-1185">Reference proteome</keyword>
<feature type="region of interest" description="Disordered" evidence="1">
    <location>
        <begin position="18"/>
        <end position="80"/>
    </location>
</feature>